<dbReference type="Proteomes" id="UP000235728">
    <property type="component" value="Unassembled WGS sequence"/>
</dbReference>
<accession>A0A2N6NXV2</accession>
<feature type="domain" description="Glutaminase A N-terminal" evidence="2">
    <location>
        <begin position="121"/>
        <end position="180"/>
    </location>
</feature>
<dbReference type="EMBL" id="MRVG01000002">
    <property type="protein sequence ID" value="PMB72099.1"/>
    <property type="molecule type" value="Genomic_DNA"/>
</dbReference>
<feature type="chain" id="PRO_5014711142" evidence="1">
    <location>
        <begin position="21"/>
        <end position="194"/>
    </location>
</feature>
<dbReference type="InterPro" id="IPR052743">
    <property type="entry name" value="Glutaminase_GtaA"/>
</dbReference>
<sequence>MKLLRVVIAALLAVVGQSDAKSTFSPARPPAAPLAVRSPYLNVWLNGRTDGGESGILPNQWPRFWTYLFDRIKSLTFDMWHSEGVQGWQGFIKVDGKTYNWMGNHPSTDFANQTAQYYTSTKTEFVMDVGGKVELTVSFLSPVFPDDHRRQSIPFSYMSVRVKSIDRHAHSVQIYSDVTGGKYKAQAAMAYLMD</sequence>
<evidence type="ECO:0000313" key="3">
    <source>
        <dbReference type="EMBL" id="PMB72099.1"/>
    </source>
</evidence>
<gene>
    <name evidence="3" type="primary">gtaA_1</name>
    <name evidence="3" type="ORF">BM221_002199</name>
</gene>
<evidence type="ECO:0000259" key="2">
    <source>
        <dbReference type="Pfam" id="PF17168"/>
    </source>
</evidence>
<dbReference type="OMA" id="ANQTAQY"/>
<dbReference type="PANTHER" id="PTHR31987">
    <property type="entry name" value="GLUTAMINASE A-RELATED"/>
    <property type="match status" value="1"/>
</dbReference>
<dbReference type="Pfam" id="PF17168">
    <property type="entry name" value="DUF5127"/>
    <property type="match status" value="1"/>
</dbReference>
<proteinExistence type="predicted"/>
<protein>
    <submittedName>
        <fullName evidence="3">Glutaminase A</fullName>
    </submittedName>
</protein>
<keyword evidence="1" id="KW-0732">Signal</keyword>
<dbReference type="PANTHER" id="PTHR31987:SF1">
    <property type="entry name" value="GLUTAMINASE A"/>
    <property type="match status" value="1"/>
</dbReference>
<evidence type="ECO:0000313" key="4">
    <source>
        <dbReference type="Proteomes" id="UP000235728"/>
    </source>
</evidence>
<dbReference type="AlphaFoldDB" id="A0A2N6NXV2"/>
<feature type="signal peptide" evidence="1">
    <location>
        <begin position="1"/>
        <end position="20"/>
    </location>
</feature>
<comment type="caution">
    <text evidence="3">The sequence shown here is derived from an EMBL/GenBank/DDBJ whole genome shotgun (WGS) entry which is preliminary data.</text>
</comment>
<name>A0A2N6NXV2_BEABA</name>
<dbReference type="InterPro" id="IPR033433">
    <property type="entry name" value="GtaA_N"/>
</dbReference>
<evidence type="ECO:0000256" key="1">
    <source>
        <dbReference type="SAM" id="SignalP"/>
    </source>
</evidence>
<organism evidence="3 4">
    <name type="scientific">Beauveria bassiana</name>
    <name type="common">White muscardine disease fungus</name>
    <name type="synonym">Tritirachium shiotae</name>
    <dbReference type="NCBI Taxonomy" id="176275"/>
    <lineage>
        <taxon>Eukaryota</taxon>
        <taxon>Fungi</taxon>
        <taxon>Dikarya</taxon>
        <taxon>Ascomycota</taxon>
        <taxon>Pezizomycotina</taxon>
        <taxon>Sordariomycetes</taxon>
        <taxon>Hypocreomycetidae</taxon>
        <taxon>Hypocreales</taxon>
        <taxon>Cordycipitaceae</taxon>
        <taxon>Beauveria</taxon>
    </lineage>
</organism>
<reference evidence="3 4" key="1">
    <citation type="journal article" date="2016" name="Appl. Microbiol. Biotechnol.">
        <title>Characterization of T-DNA insertion mutants with decreased virulence in the entomopathogenic fungus Beauveria bassiana JEF-007.</title>
        <authorList>
            <person name="Kim S."/>
            <person name="Lee S.J."/>
            <person name="Nai Y.S."/>
            <person name="Yu J.S."/>
            <person name="Lee M.R."/>
            <person name="Yang Y.T."/>
            <person name="Kim J.S."/>
        </authorList>
    </citation>
    <scope>NUCLEOTIDE SEQUENCE [LARGE SCALE GENOMIC DNA]</scope>
    <source>
        <strain evidence="3 4">JEF-007</strain>
    </source>
</reference>